<organism evidence="1 2">
    <name type="scientific">Nonomuraea muscovyensis</name>
    <dbReference type="NCBI Taxonomy" id="1124761"/>
    <lineage>
        <taxon>Bacteria</taxon>
        <taxon>Bacillati</taxon>
        <taxon>Actinomycetota</taxon>
        <taxon>Actinomycetes</taxon>
        <taxon>Streptosporangiales</taxon>
        <taxon>Streptosporangiaceae</taxon>
        <taxon>Nonomuraea</taxon>
    </lineage>
</organism>
<sequence length="74" mass="8352">MPASHAELGEGWDNRLGGSPTWLRDEEYPLGDWTFLFQLEGRDEFYEVNFGDAGVGYGFLSADGKEGRFVWQCA</sequence>
<comment type="caution">
    <text evidence="1">The sequence shown here is derived from an EMBL/GenBank/DDBJ whole genome shotgun (WGS) entry which is preliminary data.</text>
</comment>
<dbReference type="RefSeq" id="WP_185088015.1">
    <property type="nucleotide sequence ID" value="NZ_JACHJB010000003.1"/>
</dbReference>
<name>A0A7X0C9V2_9ACTN</name>
<dbReference type="EMBL" id="JACHJB010000003">
    <property type="protein sequence ID" value="MBB6350175.1"/>
    <property type="molecule type" value="Genomic_DNA"/>
</dbReference>
<dbReference type="AlphaFoldDB" id="A0A7X0C9V2"/>
<proteinExistence type="predicted"/>
<gene>
    <name evidence="1" type="ORF">FHU36_006747</name>
</gene>
<evidence type="ECO:0000313" key="2">
    <source>
        <dbReference type="Proteomes" id="UP000583800"/>
    </source>
</evidence>
<accession>A0A7X0C9V2</accession>
<dbReference type="Gene3D" id="2.30.320.10">
    <property type="entry name" value="YwqG-like"/>
    <property type="match status" value="1"/>
</dbReference>
<reference evidence="1 2" key="1">
    <citation type="submission" date="2020-08" db="EMBL/GenBank/DDBJ databases">
        <title>Sequencing the genomes of 1000 actinobacteria strains.</title>
        <authorList>
            <person name="Klenk H.-P."/>
        </authorList>
    </citation>
    <scope>NUCLEOTIDE SEQUENCE [LARGE SCALE GENOMIC DNA]</scope>
    <source>
        <strain evidence="1 2">DSM 45913</strain>
    </source>
</reference>
<keyword evidence="2" id="KW-1185">Reference proteome</keyword>
<dbReference type="Proteomes" id="UP000583800">
    <property type="component" value="Unassembled WGS sequence"/>
</dbReference>
<evidence type="ECO:0000313" key="1">
    <source>
        <dbReference type="EMBL" id="MBB6350175.1"/>
    </source>
</evidence>
<evidence type="ECO:0008006" key="3">
    <source>
        <dbReference type="Google" id="ProtNLM"/>
    </source>
</evidence>
<protein>
    <recommendedName>
        <fullName evidence="3">DUF1963 domain-containing protein</fullName>
    </recommendedName>
</protein>